<dbReference type="GO" id="GO:0007018">
    <property type="term" value="P:microtubule-based movement"/>
    <property type="evidence" value="ECO:0007669"/>
    <property type="project" value="TreeGrafter"/>
</dbReference>
<reference evidence="3" key="1">
    <citation type="submission" date="2010-09" db="EMBL/GenBank/DDBJ databases">
        <title>The genome sequence of Geomyces destructans 20631-21.</title>
        <authorList>
            <consortium name="The Broad Institute Genome Sequencing Platform"/>
            <person name="Cuomo C.A."/>
            <person name="Blehert D.S."/>
            <person name="Lorch J.M."/>
            <person name="Young S.K."/>
            <person name="Zeng Q."/>
            <person name="Gargeya S."/>
            <person name="Fitzgerald M."/>
            <person name="Haas B."/>
            <person name="Abouelleil A."/>
            <person name="Alvarado L."/>
            <person name="Arachchi H.M."/>
            <person name="Berlin A."/>
            <person name="Brown A."/>
            <person name="Chapman S.B."/>
            <person name="Chen Z."/>
            <person name="Dunbar C."/>
            <person name="Freedman E."/>
            <person name="Gearin G."/>
            <person name="Gellesch M."/>
            <person name="Goldberg J."/>
            <person name="Griggs A."/>
            <person name="Gujja S."/>
            <person name="Heiman D."/>
            <person name="Howarth C."/>
            <person name="Larson L."/>
            <person name="Lui A."/>
            <person name="MacDonald P.J.P."/>
            <person name="Montmayeur A."/>
            <person name="Murphy C."/>
            <person name="Neiman D."/>
            <person name="Pearson M."/>
            <person name="Priest M."/>
            <person name="Roberts A."/>
            <person name="Saif S."/>
            <person name="Shea T."/>
            <person name="Shenoy N."/>
            <person name="Sisk P."/>
            <person name="Stolte C."/>
            <person name="Sykes S."/>
            <person name="Wortman J."/>
            <person name="Nusbaum C."/>
            <person name="Birren B."/>
        </authorList>
    </citation>
    <scope>NUCLEOTIDE SEQUENCE [LARGE SCALE GENOMIC DNA]</scope>
    <source>
        <strain evidence="3">ATCC MYA-4855 / 20631-21</strain>
    </source>
</reference>
<feature type="region of interest" description="Disordered" evidence="1">
    <location>
        <begin position="98"/>
        <end position="125"/>
    </location>
</feature>
<dbReference type="AlphaFoldDB" id="L8G0S4"/>
<dbReference type="VEuPathDB" id="FungiDB:GMDG_07909"/>
<sequence>MSTAAPVTPVKAEAGKATPPISTTRLKQIATDACTSALEGAEFYEHAKTAQWNSAIINAILKSLISESTTPPATQPAFKFAVNSTIIQHLVPTTALGKSRSVKMGEGDTKEGEATAEQAGRRGMNSATGAYWNEATDGMWSFKFEGGRGLDVVISVIWVGL</sequence>
<name>L8G0S4_PSED2</name>
<evidence type="ECO:0008006" key="4">
    <source>
        <dbReference type="Google" id="ProtNLM"/>
    </source>
</evidence>
<dbReference type="Proteomes" id="UP000011064">
    <property type="component" value="Unassembled WGS sequence"/>
</dbReference>
<dbReference type="EMBL" id="GL573441">
    <property type="protein sequence ID" value="ELR06318.1"/>
    <property type="molecule type" value="Genomic_DNA"/>
</dbReference>
<feature type="compositionally biased region" description="Basic and acidic residues" evidence="1">
    <location>
        <begin position="103"/>
        <end position="113"/>
    </location>
</feature>
<dbReference type="GO" id="GO:0005868">
    <property type="term" value="C:cytoplasmic dynein complex"/>
    <property type="evidence" value="ECO:0007669"/>
    <property type="project" value="TreeGrafter"/>
</dbReference>
<dbReference type="HOGENOM" id="CLU_109453_1_0_1"/>
<dbReference type="InParanoid" id="L8G0S4"/>
<dbReference type="Gene3D" id="3.30.1140.40">
    <property type="entry name" value="Tctex-1"/>
    <property type="match status" value="1"/>
</dbReference>
<dbReference type="STRING" id="658429.L8G0S4"/>
<accession>L8G0S4</accession>
<dbReference type="CDD" id="cd21456">
    <property type="entry name" value="DLC-like_SpDlc1-like"/>
    <property type="match status" value="1"/>
</dbReference>
<dbReference type="GO" id="GO:0045505">
    <property type="term" value="F:dynein intermediate chain binding"/>
    <property type="evidence" value="ECO:0007669"/>
    <property type="project" value="TreeGrafter"/>
</dbReference>
<dbReference type="InterPro" id="IPR038586">
    <property type="entry name" value="Tctex-1-like_sf"/>
</dbReference>
<organism evidence="2 3">
    <name type="scientific">Pseudogymnoascus destructans (strain ATCC MYA-4855 / 20631-21)</name>
    <name type="common">Bat white-nose syndrome fungus</name>
    <name type="synonym">Geomyces destructans</name>
    <dbReference type="NCBI Taxonomy" id="658429"/>
    <lineage>
        <taxon>Eukaryota</taxon>
        <taxon>Fungi</taxon>
        <taxon>Dikarya</taxon>
        <taxon>Ascomycota</taxon>
        <taxon>Pezizomycotina</taxon>
        <taxon>Leotiomycetes</taxon>
        <taxon>Thelebolales</taxon>
        <taxon>Thelebolaceae</taxon>
        <taxon>Pseudogymnoascus</taxon>
    </lineage>
</organism>
<dbReference type="OrthoDB" id="10059120at2759"/>
<evidence type="ECO:0000313" key="3">
    <source>
        <dbReference type="Proteomes" id="UP000011064"/>
    </source>
</evidence>
<evidence type="ECO:0000313" key="2">
    <source>
        <dbReference type="EMBL" id="ELR06318.1"/>
    </source>
</evidence>
<gene>
    <name evidence="2" type="ORF">GMDG_07909</name>
</gene>
<keyword evidence="3" id="KW-1185">Reference proteome</keyword>
<dbReference type="PANTHER" id="PTHR21255:SF4">
    <property type="entry name" value="DYNEIN LIGHT CHAIN TCTEX-TYPE"/>
    <property type="match status" value="1"/>
</dbReference>
<evidence type="ECO:0000256" key="1">
    <source>
        <dbReference type="SAM" id="MobiDB-lite"/>
    </source>
</evidence>
<dbReference type="Pfam" id="PF03645">
    <property type="entry name" value="Tctex-1"/>
    <property type="match status" value="1"/>
</dbReference>
<dbReference type="GO" id="GO:0005737">
    <property type="term" value="C:cytoplasm"/>
    <property type="evidence" value="ECO:0007669"/>
    <property type="project" value="TreeGrafter"/>
</dbReference>
<dbReference type="PANTHER" id="PTHR21255">
    <property type="entry name" value="T-COMPLEX-ASSOCIATED-TESTIS-EXPRESSED 1/ DYNEIN LIGHT CHAIN"/>
    <property type="match status" value="1"/>
</dbReference>
<dbReference type="InterPro" id="IPR005334">
    <property type="entry name" value="Tctex-1-like"/>
</dbReference>
<proteinExistence type="predicted"/>
<protein>
    <recommendedName>
        <fullName evidence="4">Topoisomerase I damage affected protein 2</fullName>
    </recommendedName>
</protein>